<reference evidence="6" key="1">
    <citation type="submission" date="2021-03" db="EMBL/GenBank/DDBJ databases">
        <authorList>
            <person name="Tran Van P."/>
        </authorList>
    </citation>
    <scope>NUCLEOTIDE SEQUENCE</scope>
</reference>
<dbReference type="Gene3D" id="3.30.40.10">
    <property type="entry name" value="Zinc/RING finger domain, C3HC4 (zinc finger)"/>
    <property type="match status" value="1"/>
</dbReference>
<dbReference type="SUPFAM" id="SSF57850">
    <property type="entry name" value="RING/U-box"/>
    <property type="match status" value="1"/>
</dbReference>
<evidence type="ECO:0000256" key="1">
    <source>
        <dbReference type="ARBA" id="ARBA00022723"/>
    </source>
</evidence>
<dbReference type="InterPro" id="IPR013083">
    <property type="entry name" value="Znf_RING/FYVE/PHD"/>
</dbReference>
<keyword evidence="2" id="KW-0863">Zinc-finger</keyword>
<feature type="domain" description="E3 ubiquitin-protein ligase Sina-like RING finger" evidence="5">
    <location>
        <begin position="36"/>
        <end position="63"/>
    </location>
</feature>
<name>A0ABN7P8S0_TIMPD</name>
<sequence>MKSTNTSPRDSPQTRRRCSLPEASDIRESILERLKCRVCLELMQSPVHQCSNGHSICPSCYPQY</sequence>
<gene>
    <name evidence="6" type="ORF">TPAB3V08_LOCUS11152</name>
</gene>
<protein>
    <recommendedName>
        <fullName evidence="5">E3 ubiquitin-protein ligase Sina-like RING finger domain-containing protein</fullName>
    </recommendedName>
</protein>
<comment type="caution">
    <text evidence="6">The sequence shown here is derived from an EMBL/GenBank/DDBJ whole genome shotgun (WGS) entry which is preliminary data.</text>
</comment>
<evidence type="ECO:0000313" key="7">
    <source>
        <dbReference type="Proteomes" id="UP001153148"/>
    </source>
</evidence>
<evidence type="ECO:0000259" key="5">
    <source>
        <dbReference type="Pfam" id="PF21362"/>
    </source>
</evidence>
<evidence type="ECO:0000256" key="4">
    <source>
        <dbReference type="SAM" id="MobiDB-lite"/>
    </source>
</evidence>
<dbReference type="InterPro" id="IPR049548">
    <property type="entry name" value="Sina-like_RING"/>
</dbReference>
<evidence type="ECO:0000256" key="3">
    <source>
        <dbReference type="ARBA" id="ARBA00022833"/>
    </source>
</evidence>
<feature type="compositionally biased region" description="Polar residues" evidence="4">
    <location>
        <begin position="1"/>
        <end position="11"/>
    </location>
</feature>
<evidence type="ECO:0000256" key="2">
    <source>
        <dbReference type="ARBA" id="ARBA00022771"/>
    </source>
</evidence>
<accession>A0ABN7P8S0</accession>
<dbReference type="Proteomes" id="UP001153148">
    <property type="component" value="Unassembled WGS sequence"/>
</dbReference>
<proteinExistence type="predicted"/>
<organism evidence="6 7">
    <name type="scientific">Timema podura</name>
    <name type="common">Walking stick</name>
    <dbReference type="NCBI Taxonomy" id="61482"/>
    <lineage>
        <taxon>Eukaryota</taxon>
        <taxon>Metazoa</taxon>
        <taxon>Ecdysozoa</taxon>
        <taxon>Arthropoda</taxon>
        <taxon>Hexapoda</taxon>
        <taxon>Insecta</taxon>
        <taxon>Pterygota</taxon>
        <taxon>Neoptera</taxon>
        <taxon>Polyneoptera</taxon>
        <taxon>Phasmatodea</taxon>
        <taxon>Timematodea</taxon>
        <taxon>Timematoidea</taxon>
        <taxon>Timematidae</taxon>
        <taxon>Timema</taxon>
    </lineage>
</organism>
<keyword evidence="1" id="KW-0479">Metal-binding</keyword>
<keyword evidence="7" id="KW-1185">Reference proteome</keyword>
<feature type="non-terminal residue" evidence="6">
    <location>
        <position position="64"/>
    </location>
</feature>
<dbReference type="EMBL" id="CAJPIN010032415">
    <property type="protein sequence ID" value="CAG2064205.1"/>
    <property type="molecule type" value="Genomic_DNA"/>
</dbReference>
<dbReference type="Pfam" id="PF21362">
    <property type="entry name" value="Sina_RING"/>
    <property type="match status" value="1"/>
</dbReference>
<feature type="region of interest" description="Disordered" evidence="4">
    <location>
        <begin position="1"/>
        <end position="20"/>
    </location>
</feature>
<keyword evidence="3" id="KW-0862">Zinc</keyword>
<evidence type="ECO:0000313" key="6">
    <source>
        <dbReference type="EMBL" id="CAG2064205.1"/>
    </source>
</evidence>